<dbReference type="Proteomes" id="UP001222027">
    <property type="component" value="Unassembled WGS sequence"/>
</dbReference>
<dbReference type="GO" id="GO:0046983">
    <property type="term" value="F:protein dimerization activity"/>
    <property type="evidence" value="ECO:0007669"/>
    <property type="project" value="InterPro"/>
</dbReference>
<evidence type="ECO:0000313" key="9">
    <source>
        <dbReference type="EMBL" id="KAJ8491492.1"/>
    </source>
</evidence>
<gene>
    <name evidence="9" type="ORF">OPV22_013213</name>
</gene>
<evidence type="ECO:0000256" key="1">
    <source>
        <dbReference type="ARBA" id="ARBA00005510"/>
    </source>
</evidence>
<comment type="caution">
    <text evidence="9">The sequence shown here is derived from an EMBL/GenBank/DDBJ whole genome shotgun (WGS) entry which is preliminary data.</text>
</comment>
<evidence type="ECO:0000313" key="10">
    <source>
        <dbReference type="Proteomes" id="UP001222027"/>
    </source>
</evidence>
<evidence type="ECO:0000256" key="6">
    <source>
        <dbReference type="ARBA" id="ARBA00056447"/>
    </source>
</evidence>
<dbReference type="PANTHER" id="PTHR13935">
    <property type="entry name" value="ACHAETE-SCUTE TRANSCRIPTION FACTOR-RELATED"/>
    <property type="match status" value="1"/>
</dbReference>
<organism evidence="9 10">
    <name type="scientific">Ensete ventricosum</name>
    <name type="common">Abyssinian banana</name>
    <name type="synonym">Musa ensete</name>
    <dbReference type="NCBI Taxonomy" id="4639"/>
    <lineage>
        <taxon>Eukaryota</taxon>
        <taxon>Viridiplantae</taxon>
        <taxon>Streptophyta</taxon>
        <taxon>Embryophyta</taxon>
        <taxon>Tracheophyta</taxon>
        <taxon>Spermatophyta</taxon>
        <taxon>Magnoliopsida</taxon>
        <taxon>Liliopsida</taxon>
        <taxon>Zingiberales</taxon>
        <taxon>Musaceae</taxon>
        <taxon>Ensete</taxon>
    </lineage>
</organism>
<dbReference type="GO" id="GO:0000981">
    <property type="term" value="F:DNA-binding transcription factor activity, RNA polymerase II-specific"/>
    <property type="evidence" value="ECO:0007669"/>
    <property type="project" value="TreeGrafter"/>
</dbReference>
<keyword evidence="3" id="KW-0238">DNA-binding</keyword>
<accession>A0AAV8R4V2</accession>
<dbReference type="InterPro" id="IPR015660">
    <property type="entry name" value="MASH1/Ascl1a-like"/>
</dbReference>
<keyword evidence="10" id="KW-1185">Reference proteome</keyword>
<evidence type="ECO:0000256" key="2">
    <source>
        <dbReference type="ARBA" id="ARBA00023015"/>
    </source>
</evidence>
<evidence type="ECO:0000256" key="3">
    <source>
        <dbReference type="ARBA" id="ARBA00023125"/>
    </source>
</evidence>
<evidence type="ECO:0000256" key="4">
    <source>
        <dbReference type="ARBA" id="ARBA00023163"/>
    </source>
</evidence>
<keyword evidence="2" id="KW-0805">Transcription regulation</keyword>
<reference evidence="9 10" key="1">
    <citation type="submission" date="2022-12" db="EMBL/GenBank/DDBJ databases">
        <title>Chromosome-scale assembly of the Ensete ventricosum genome.</title>
        <authorList>
            <person name="Dussert Y."/>
            <person name="Stocks J."/>
            <person name="Wendawek A."/>
            <person name="Woldeyes F."/>
            <person name="Nichols R.A."/>
            <person name="Borrell J.S."/>
        </authorList>
    </citation>
    <scope>NUCLEOTIDE SEQUENCE [LARGE SCALE GENOMIC DNA]</scope>
    <source>
        <strain evidence="10">cv. Maze</strain>
        <tissue evidence="9">Seeds</tissue>
    </source>
</reference>
<dbReference type="SMART" id="SM00353">
    <property type="entry name" value="HLH"/>
    <property type="match status" value="1"/>
</dbReference>
<keyword evidence="4" id="KW-0804">Transcription</keyword>
<evidence type="ECO:0000256" key="5">
    <source>
        <dbReference type="ARBA" id="ARBA00023242"/>
    </source>
</evidence>
<dbReference type="GO" id="GO:0000977">
    <property type="term" value="F:RNA polymerase II transcription regulatory region sequence-specific DNA binding"/>
    <property type="evidence" value="ECO:0007669"/>
    <property type="project" value="TreeGrafter"/>
</dbReference>
<feature type="domain" description="BHLH" evidence="8">
    <location>
        <begin position="63"/>
        <end position="119"/>
    </location>
</feature>
<comment type="function">
    <text evidence="6">Transcription activator that binds to the DNA motif 5'-CACGTGG-3' in the promoter of iron (Fe) deficiency-inducible genes as well as of genes involved in iron homeostasis, thus contributing to basal tolerance to iron deficiency, iron uptake from soil and iron transport, particularly during seed maturation and germination. Promotes the accumulation of mugineic acid family phytosiderophores (MAs). Required for ethylene-mediated signaling during iron deficiency responses. Improves growth and yield, especially in calcareous soil with low iron availability. Promotes iron concentration in shoots and grain.</text>
</comment>
<dbReference type="PANTHER" id="PTHR13935:SF41">
    <property type="entry name" value="TRANSCRIPTION FACTOR ORG2-RELATED"/>
    <property type="match status" value="1"/>
</dbReference>
<dbReference type="Pfam" id="PF00010">
    <property type="entry name" value="HLH"/>
    <property type="match status" value="1"/>
</dbReference>
<evidence type="ECO:0000259" key="8">
    <source>
        <dbReference type="PROSITE" id="PS50888"/>
    </source>
</evidence>
<proteinExistence type="inferred from homology"/>
<dbReference type="AlphaFoldDB" id="A0AAV8R4V2"/>
<dbReference type="Gene3D" id="4.10.280.10">
    <property type="entry name" value="Helix-loop-helix DNA-binding domain"/>
    <property type="match status" value="1"/>
</dbReference>
<dbReference type="PROSITE" id="PS50888">
    <property type="entry name" value="BHLH"/>
    <property type="match status" value="1"/>
</dbReference>
<dbReference type="InterPro" id="IPR011598">
    <property type="entry name" value="bHLH_dom"/>
</dbReference>
<dbReference type="InterPro" id="IPR036638">
    <property type="entry name" value="HLH_DNA-bd_sf"/>
</dbReference>
<sequence length="251" mass="29106">MLALSPHHFSPMGWQPEDITAHDLHYEDPFACYPYEEELEIGHDDLLRHCSVHAAKDDSSSSTKKLCHNAYERDRRKKLNDLYSSLRALLPESDQARKKKKKLSIPLIICRVLKYIPELQRQVERLSRRKEEILLALSRPEEQSQCVPSAVQYPMVSATCLSKREVMVQVCAVNKDATFSFSKILKVLEREGLHLTNSSNYTTCDGRFVCSLHLQAREDFRSECRIFCELLMKEVKEQARHGSNLPRSLWM</sequence>
<comment type="similarity">
    <text evidence="1">Belongs to the bHLH protein family.</text>
</comment>
<dbReference type="GO" id="GO:0090575">
    <property type="term" value="C:RNA polymerase II transcription regulator complex"/>
    <property type="evidence" value="ECO:0007669"/>
    <property type="project" value="TreeGrafter"/>
</dbReference>
<dbReference type="SUPFAM" id="SSF47459">
    <property type="entry name" value="HLH, helix-loop-helix DNA-binding domain"/>
    <property type="match status" value="1"/>
</dbReference>
<keyword evidence="5" id="KW-0539">Nucleus</keyword>
<dbReference type="EMBL" id="JAQQAF010000004">
    <property type="protein sequence ID" value="KAJ8491492.1"/>
    <property type="molecule type" value="Genomic_DNA"/>
</dbReference>
<name>A0AAV8R4V2_ENSVE</name>
<dbReference type="GO" id="GO:0042594">
    <property type="term" value="P:response to starvation"/>
    <property type="evidence" value="ECO:0007669"/>
    <property type="project" value="UniProtKB-ARBA"/>
</dbReference>
<dbReference type="FunFam" id="4.10.280.10:FF:000074">
    <property type="entry name" value="Transcription factor ORG2"/>
    <property type="match status" value="1"/>
</dbReference>
<protein>
    <recommendedName>
        <fullName evidence="7">Protein IRON-RELATED TRANSCRIPTION FACTOR 2</fullName>
    </recommendedName>
</protein>
<evidence type="ECO:0000256" key="7">
    <source>
        <dbReference type="ARBA" id="ARBA00074844"/>
    </source>
</evidence>